<dbReference type="NCBIfam" id="TIGR01300">
    <property type="entry name" value="CPA3_mnhG_phaG"/>
    <property type="match status" value="1"/>
</dbReference>
<dbReference type="Pfam" id="PF03334">
    <property type="entry name" value="PhaG_MnhG_YufB"/>
    <property type="match status" value="1"/>
</dbReference>
<keyword evidence="4" id="KW-1185">Reference proteome</keyword>
<dbReference type="EMBL" id="BMXR01000002">
    <property type="protein sequence ID" value="GGX43532.1"/>
    <property type="molecule type" value="Genomic_DNA"/>
</dbReference>
<feature type="region of interest" description="Disordered" evidence="1">
    <location>
        <begin position="94"/>
        <end position="127"/>
    </location>
</feature>
<feature type="transmembrane region" description="Helical" evidence="2">
    <location>
        <begin position="6"/>
        <end position="27"/>
    </location>
</feature>
<dbReference type="InterPro" id="IPR005133">
    <property type="entry name" value="PhaG_MnhG_YufB"/>
</dbReference>
<proteinExistence type="predicted"/>
<keyword evidence="2" id="KW-1133">Transmembrane helix</keyword>
<reference evidence="3" key="1">
    <citation type="journal article" date="2014" name="Int. J. Syst. Evol. Microbiol.">
        <title>Complete genome sequence of Corynebacterium casei LMG S-19264T (=DSM 44701T), isolated from a smear-ripened cheese.</title>
        <authorList>
            <consortium name="US DOE Joint Genome Institute (JGI-PGF)"/>
            <person name="Walter F."/>
            <person name="Albersmeier A."/>
            <person name="Kalinowski J."/>
            <person name="Ruckert C."/>
        </authorList>
    </citation>
    <scope>NUCLEOTIDE SEQUENCE</scope>
    <source>
        <strain evidence="3">KCTC 22169</strain>
    </source>
</reference>
<feature type="compositionally biased region" description="Basic and acidic residues" evidence="1">
    <location>
        <begin position="98"/>
        <end position="107"/>
    </location>
</feature>
<dbReference type="AlphaFoldDB" id="A0A918K1N9"/>
<feature type="transmembrane region" description="Helical" evidence="2">
    <location>
        <begin position="39"/>
        <end position="59"/>
    </location>
</feature>
<comment type="caution">
    <text evidence="3">The sequence shown here is derived from an EMBL/GenBank/DDBJ whole genome shotgun (WGS) entry which is preliminary data.</text>
</comment>
<dbReference type="PANTHER" id="PTHR34703:SF1">
    <property type="entry name" value="ANTIPORTER SUBUNIT MNHG2-RELATED"/>
    <property type="match status" value="1"/>
</dbReference>
<protein>
    <submittedName>
        <fullName evidence="3">Monovalent cation/H+ antiporter subunit G</fullName>
    </submittedName>
</protein>
<dbReference type="RefSeq" id="WP_189607191.1">
    <property type="nucleotide sequence ID" value="NZ_BMXR01000002.1"/>
</dbReference>
<evidence type="ECO:0000313" key="3">
    <source>
        <dbReference type="EMBL" id="GGX43532.1"/>
    </source>
</evidence>
<feature type="transmembrane region" description="Helical" evidence="2">
    <location>
        <begin position="71"/>
        <end position="88"/>
    </location>
</feature>
<keyword evidence="2" id="KW-0472">Membrane</keyword>
<dbReference type="NCBIfam" id="NF009316">
    <property type="entry name" value="PRK12674.1-5"/>
    <property type="match status" value="1"/>
</dbReference>
<sequence length="127" mass="13947">MNVFIEALVIFLLLAGSGFLMVGSIGLARLPDFFTRLHAPTKASTLGIGGVLIASSLYFSVELPGLSVKELVITLFLFITAPITAHMMSKAAMHHQRKPIERTRNMDLMKPARRRKAPVDNQNPKSS</sequence>
<dbReference type="PANTHER" id="PTHR34703">
    <property type="entry name" value="ANTIPORTER SUBUNIT MNHG2-RELATED"/>
    <property type="match status" value="1"/>
</dbReference>
<evidence type="ECO:0000256" key="2">
    <source>
        <dbReference type="SAM" id="Phobius"/>
    </source>
</evidence>
<keyword evidence="2" id="KW-0812">Transmembrane</keyword>
<organism evidence="3 4">
    <name type="scientific">Saccharospirillum salsuginis</name>
    <dbReference type="NCBI Taxonomy" id="418750"/>
    <lineage>
        <taxon>Bacteria</taxon>
        <taxon>Pseudomonadati</taxon>
        <taxon>Pseudomonadota</taxon>
        <taxon>Gammaproteobacteria</taxon>
        <taxon>Oceanospirillales</taxon>
        <taxon>Saccharospirillaceae</taxon>
        <taxon>Saccharospirillum</taxon>
    </lineage>
</organism>
<reference evidence="3" key="2">
    <citation type="submission" date="2020-09" db="EMBL/GenBank/DDBJ databases">
        <authorList>
            <person name="Sun Q."/>
            <person name="Kim S."/>
        </authorList>
    </citation>
    <scope>NUCLEOTIDE SEQUENCE</scope>
    <source>
        <strain evidence="3">KCTC 22169</strain>
    </source>
</reference>
<evidence type="ECO:0000256" key="1">
    <source>
        <dbReference type="SAM" id="MobiDB-lite"/>
    </source>
</evidence>
<name>A0A918K1N9_9GAMM</name>
<evidence type="ECO:0000313" key="4">
    <source>
        <dbReference type="Proteomes" id="UP000626148"/>
    </source>
</evidence>
<dbReference type="GO" id="GO:0015385">
    <property type="term" value="F:sodium:proton antiporter activity"/>
    <property type="evidence" value="ECO:0007669"/>
    <property type="project" value="TreeGrafter"/>
</dbReference>
<accession>A0A918K1N9</accession>
<dbReference type="Proteomes" id="UP000626148">
    <property type="component" value="Unassembled WGS sequence"/>
</dbReference>
<gene>
    <name evidence="3" type="ORF">GCM10007392_07840</name>
</gene>